<comment type="subcellular location">
    <subcellularLocation>
        <location evidence="1">Cell membrane</location>
        <topology evidence="1">Multi-pass membrane protein</topology>
    </subcellularLocation>
</comment>
<evidence type="ECO:0000313" key="11">
    <source>
        <dbReference type="Proteomes" id="UP000190637"/>
    </source>
</evidence>
<feature type="transmembrane region" description="Helical" evidence="9">
    <location>
        <begin position="372"/>
        <end position="394"/>
    </location>
</feature>
<proteinExistence type="predicted"/>
<dbReference type="GO" id="GO:0005886">
    <property type="term" value="C:plasma membrane"/>
    <property type="evidence" value="ECO:0007669"/>
    <property type="project" value="UniProtKB-SubCell"/>
</dbReference>
<dbReference type="InterPro" id="IPR051050">
    <property type="entry name" value="Lipid_II_flippase_MurJ/MviN"/>
</dbReference>
<dbReference type="RefSeq" id="WP_235001015.1">
    <property type="nucleotide sequence ID" value="NZ_FUWS01000008.1"/>
</dbReference>
<feature type="transmembrane region" description="Helical" evidence="9">
    <location>
        <begin position="94"/>
        <end position="116"/>
    </location>
</feature>
<keyword evidence="11" id="KW-1185">Reference proteome</keyword>
<dbReference type="PRINTS" id="PR01806">
    <property type="entry name" value="VIRFACTRMVIN"/>
</dbReference>
<feature type="transmembrane region" description="Helical" evidence="9">
    <location>
        <begin position="136"/>
        <end position="162"/>
    </location>
</feature>
<dbReference type="STRING" id="1122192.SAMN02745673_03079"/>
<evidence type="ECO:0000256" key="1">
    <source>
        <dbReference type="ARBA" id="ARBA00004651"/>
    </source>
</evidence>
<dbReference type="AlphaFoldDB" id="A0A1T4S252"/>
<evidence type="ECO:0000256" key="3">
    <source>
        <dbReference type="ARBA" id="ARBA00022692"/>
    </source>
</evidence>
<feature type="region of interest" description="Disordered" evidence="8">
    <location>
        <begin position="529"/>
        <end position="549"/>
    </location>
</feature>
<evidence type="ECO:0000256" key="5">
    <source>
        <dbReference type="ARBA" id="ARBA00022984"/>
    </source>
</evidence>
<dbReference type="GO" id="GO:0008360">
    <property type="term" value="P:regulation of cell shape"/>
    <property type="evidence" value="ECO:0007669"/>
    <property type="project" value="UniProtKB-KW"/>
</dbReference>
<keyword evidence="2" id="KW-1003">Cell membrane</keyword>
<organism evidence="10 11">
    <name type="scientific">Marinactinospora thermotolerans DSM 45154</name>
    <dbReference type="NCBI Taxonomy" id="1122192"/>
    <lineage>
        <taxon>Bacteria</taxon>
        <taxon>Bacillati</taxon>
        <taxon>Actinomycetota</taxon>
        <taxon>Actinomycetes</taxon>
        <taxon>Streptosporangiales</taxon>
        <taxon>Nocardiopsidaceae</taxon>
        <taxon>Marinactinospora</taxon>
    </lineage>
</organism>
<reference evidence="10 11" key="1">
    <citation type="submission" date="2017-02" db="EMBL/GenBank/DDBJ databases">
        <authorList>
            <person name="Peterson S.W."/>
        </authorList>
    </citation>
    <scope>NUCLEOTIDE SEQUENCE [LARGE SCALE GENOMIC DNA]</scope>
    <source>
        <strain evidence="10 11">DSM 45154</strain>
    </source>
</reference>
<feature type="transmembrane region" description="Helical" evidence="9">
    <location>
        <begin position="493"/>
        <end position="518"/>
    </location>
</feature>
<evidence type="ECO:0000313" key="10">
    <source>
        <dbReference type="EMBL" id="SKA22008.1"/>
    </source>
</evidence>
<evidence type="ECO:0000256" key="2">
    <source>
        <dbReference type="ARBA" id="ARBA00022475"/>
    </source>
</evidence>
<dbReference type="PANTHER" id="PTHR47019">
    <property type="entry name" value="LIPID II FLIPPASE MURJ"/>
    <property type="match status" value="1"/>
</dbReference>
<sequence length="549" mass="55456">MSWDRIRRLSAGVAGAALLIAVVTAFARVAGFGRTVVFSQTVGTNCLSTAYVTANQVPNVLFEVVIGGALSGMVVPVLAAAAERGDREHVRRTASALVTWVLLAAVPLALVLAAVATPAMTLMLGHPRGCDHDAVLALTVRFLLVFAPQIVFYGLAAVFYGILQAHRRFLAPALAPLLSSLVVITAYLAFVPLGAAYRDDIAGLPAAAELTLSLGTTAGVVALFLTALVPLLRLRLGLRPTLRFPPGVARTARSLGLAALLPLIAMQLSMLVAIMLANRGGGAGAAALYNYAWALFTLPYGVVAVPIATSAFTTLSVRHAEGDQEGYNAILSVGARATLVITAGLATALAAAARPVAEVFAPGEPAPLELALLTYAPGIVGFGLVALLSRALYAAHHGRSAAAAQVMGWLVVSTAGAALVLVAPERGAVAALGAGTSLGLSLTAVLLAVAVARVNGRAAFAGLGRGLPAALLGAGVGYLAGASLTGALDADGLWGNVGVAALGGVAALAGFGAVAMLIDRRAVRAAITRRVAPPGKESPDTQDTGDEKA</sequence>
<dbReference type="GO" id="GO:0015648">
    <property type="term" value="F:lipid-linked peptidoglycan transporter activity"/>
    <property type="evidence" value="ECO:0007669"/>
    <property type="project" value="TreeGrafter"/>
</dbReference>
<dbReference type="Pfam" id="PF03023">
    <property type="entry name" value="MurJ"/>
    <property type="match status" value="1"/>
</dbReference>
<dbReference type="EMBL" id="FUWS01000008">
    <property type="protein sequence ID" value="SKA22008.1"/>
    <property type="molecule type" value="Genomic_DNA"/>
</dbReference>
<evidence type="ECO:0000256" key="4">
    <source>
        <dbReference type="ARBA" id="ARBA00022960"/>
    </source>
</evidence>
<protein>
    <submittedName>
        <fullName evidence="10">Putative peptidoglycan lipid II flippase</fullName>
    </submittedName>
</protein>
<feature type="transmembrane region" description="Helical" evidence="9">
    <location>
        <begin position="210"/>
        <end position="234"/>
    </location>
</feature>
<keyword evidence="3 9" id="KW-0812">Transmembrane</keyword>
<dbReference type="GO" id="GO:0009252">
    <property type="term" value="P:peptidoglycan biosynthetic process"/>
    <property type="evidence" value="ECO:0007669"/>
    <property type="project" value="UniProtKB-KW"/>
</dbReference>
<feature type="transmembrane region" description="Helical" evidence="9">
    <location>
        <begin position="60"/>
        <end position="82"/>
    </location>
</feature>
<evidence type="ECO:0000256" key="6">
    <source>
        <dbReference type="ARBA" id="ARBA00022989"/>
    </source>
</evidence>
<dbReference type="PANTHER" id="PTHR47019:SF1">
    <property type="entry name" value="LIPID II FLIPPASE MURJ"/>
    <property type="match status" value="1"/>
</dbReference>
<dbReference type="InterPro" id="IPR004268">
    <property type="entry name" value="MurJ"/>
</dbReference>
<evidence type="ECO:0000256" key="8">
    <source>
        <dbReference type="SAM" id="MobiDB-lite"/>
    </source>
</evidence>
<name>A0A1T4S252_9ACTN</name>
<dbReference type="GO" id="GO:0034204">
    <property type="term" value="P:lipid translocation"/>
    <property type="evidence" value="ECO:0007669"/>
    <property type="project" value="TreeGrafter"/>
</dbReference>
<feature type="transmembrane region" description="Helical" evidence="9">
    <location>
        <begin position="406"/>
        <end position="423"/>
    </location>
</feature>
<keyword evidence="7 9" id="KW-0472">Membrane</keyword>
<feature type="transmembrane region" description="Helical" evidence="9">
    <location>
        <begin position="255"/>
        <end position="277"/>
    </location>
</feature>
<evidence type="ECO:0000256" key="7">
    <source>
        <dbReference type="ARBA" id="ARBA00023136"/>
    </source>
</evidence>
<feature type="transmembrane region" description="Helical" evidence="9">
    <location>
        <begin position="466"/>
        <end position="487"/>
    </location>
</feature>
<feature type="transmembrane region" description="Helical" evidence="9">
    <location>
        <begin position="297"/>
        <end position="317"/>
    </location>
</feature>
<feature type="transmembrane region" description="Helical" evidence="9">
    <location>
        <begin position="329"/>
        <end position="352"/>
    </location>
</feature>
<accession>A0A1T4S252</accession>
<keyword evidence="5" id="KW-0573">Peptidoglycan synthesis</keyword>
<gene>
    <name evidence="10" type="ORF">SAMN02745673_03079</name>
</gene>
<feature type="transmembrane region" description="Helical" evidence="9">
    <location>
        <begin position="169"/>
        <end position="190"/>
    </location>
</feature>
<keyword evidence="4" id="KW-0133">Cell shape</keyword>
<evidence type="ECO:0000256" key="9">
    <source>
        <dbReference type="SAM" id="Phobius"/>
    </source>
</evidence>
<dbReference type="Proteomes" id="UP000190637">
    <property type="component" value="Unassembled WGS sequence"/>
</dbReference>
<keyword evidence="6 9" id="KW-1133">Transmembrane helix</keyword>
<feature type="transmembrane region" description="Helical" evidence="9">
    <location>
        <begin position="429"/>
        <end position="454"/>
    </location>
</feature>